<feature type="domain" description="Matrin-type" evidence="6">
    <location>
        <begin position="31"/>
        <end position="63"/>
    </location>
</feature>
<evidence type="ECO:0000313" key="7">
    <source>
        <dbReference type="EMBL" id="KAF7670550.1"/>
    </source>
</evidence>
<dbReference type="InterPro" id="IPR036236">
    <property type="entry name" value="Znf_C2H2_sf"/>
</dbReference>
<dbReference type="PANTHER" id="PTHR32344">
    <property type="entry name" value="U1-TYPE DOMAIN-CONTAINING PROTEIN"/>
    <property type="match status" value="1"/>
</dbReference>
<evidence type="ECO:0000256" key="2">
    <source>
        <dbReference type="ARBA" id="ARBA00022723"/>
    </source>
</evidence>
<comment type="subcellular location">
    <subcellularLocation>
        <location evidence="1">Nucleus</location>
    </subcellularLocation>
</comment>
<keyword evidence="3" id="KW-0863">Zinc-finger</keyword>
<evidence type="ECO:0000256" key="4">
    <source>
        <dbReference type="ARBA" id="ARBA00022833"/>
    </source>
</evidence>
<evidence type="ECO:0000256" key="3">
    <source>
        <dbReference type="ARBA" id="ARBA00022771"/>
    </source>
</evidence>
<dbReference type="PANTHER" id="PTHR32344:SF1">
    <property type="entry name" value="U1-TYPE DOMAIN-CONTAINING PROTEIN"/>
    <property type="match status" value="1"/>
</dbReference>
<evidence type="ECO:0000256" key="1">
    <source>
        <dbReference type="ARBA" id="ARBA00004123"/>
    </source>
</evidence>
<evidence type="ECO:0000259" key="6">
    <source>
        <dbReference type="PROSITE" id="PS50171"/>
    </source>
</evidence>
<dbReference type="Proteomes" id="UP001516464">
    <property type="component" value="Unassembled WGS sequence"/>
</dbReference>
<dbReference type="Gene3D" id="3.30.160.60">
    <property type="entry name" value="Classic Zinc Finger"/>
    <property type="match status" value="1"/>
</dbReference>
<comment type="caution">
    <text evidence="7">The sequence shown here is derived from an EMBL/GenBank/DDBJ whole genome shotgun (WGS) entry which is preliminary data.</text>
</comment>
<keyword evidence="8" id="KW-1185">Reference proteome</keyword>
<accession>A0ABQ7HUY1</accession>
<evidence type="ECO:0000313" key="8">
    <source>
        <dbReference type="Proteomes" id="UP001516464"/>
    </source>
</evidence>
<dbReference type="EMBL" id="SBIQ01001089">
    <property type="protein sequence ID" value="KAF7670550.1"/>
    <property type="molecule type" value="Genomic_DNA"/>
</dbReference>
<gene>
    <name evidence="7" type="primary">CGGBP1</name>
    <name evidence="7" type="ORF">TCON_2816</name>
</gene>
<dbReference type="SUPFAM" id="SSF57667">
    <property type="entry name" value="beta-beta-alpha zinc fingers"/>
    <property type="match status" value="1"/>
</dbReference>
<organism evidence="7 8">
    <name type="scientific">Astathelohania contejeani</name>
    <dbReference type="NCBI Taxonomy" id="164912"/>
    <lineage>
        <taxon>Eukaryota</taxon>
        <taxon>Fungi</taxon>
        <taxon>Fungi incertae sedis</taxon>
        <taxon>Microsporidia</taxon>
        <taxon>Astathelohaniidae</taxon>
        <taxon>Astathelohania</taxon>
    </lineage>
</organism>
<name>A0ABQ7HUY1_9MICR</name>
<dbReference type="InterPro" id="IPR000690">
    <property type="entry name" value="Matrin/U1-C_Znf_C2H2"/>
</dbReference>
<protein>
    <submittedName>
        <fullName evidence="7">CGG triplet repeat-binding protein 1</fullName>
    </submittedName>
</protein>
<sequence length="134" mass="15776">MSKPERTKKEKLSGYIFTFAEFFSITPKDELFCKLCHVIVNSDKKYNINSHISSKRHQNKLKTKKSSIKQEFLNEKEDPFIETITEAFLSANIPLHKLRHPAIKTLFNKLNHPIPKETTCRKVVDILYEKKKQE</sequence>
<reference evidence="7 8" key="1">
    <citation type="submission" date="2019-01" db="EMBL/GenBank/DDBJ databases">
        <title>Genomes sequencing and comparative genomics of infectious freshwater microsporidia, Cucumispora dikerogammari and Thelohania contejeani.</title>
        <authorList>
            <person name="Cormier A."/>
            <person name="Giraud I."/>
            <person name="Wattier R."/>
            <person name="Teixeira M."/>
            <person name="Grandjean F."/>
            <person name="Rigaud T."/>
            <person name="Cordaux R."/>
        </authorList>
    </citation>
    <scope>NUCLEOTIDE SEQUENCE [LARGE SCALE GENOMIC DNA]</scope>
    <source>
        <strain evidence="7">T1</strain>
        <tissue evidence="7">Spores</tissue>
    </source>
</reference>
<proteinExistence type="predicted"/>
<keyword evidence="4" id="KW-0862">Zinc</keyword>
<evidence type="ECO:0000256" key="5">
    <source>
        <dbReference type="ARBA" id="ARBA00023242"/>
    </source>
</evidence>
<dbReference type="InterPro" id="IPR033375">
    <property type="entry name" value="Cggbp1"/>
</dbReference>
<dbReference type="PROSITE" id="PS50171">
    <property type="entry name" value="ZF_MATRIN"/>
    <property type="match status" value="1"/>
</dbReference>
<keyword evidence="5" id="KW-0539">Nucleus</keyword>
<keyword evidence="2" id="KW-0479">Metal-binding</keyword>